<dbReference type="Gene3D" id="1.10.1220.10">
    <property type="entry name" value="Met repressor-like"/>
    <property type="match status" value="1"/>
</dbReference>
<keyword evidence="2" id="KW-1185">Reference proteome</keyword>
<dbReference type="Proteomes" id="UP000231057">
    <property type="component" value="Chromosome"/>
</dbReference>
<dbReference type="EMBL" id="CP018092">
    <property type="protein sequence ID" value="ATS19134.1"/>
    <property type="molecule type" value="Genomic_DNA"/>
</dbReference>
<dbReference type="AlphaFoldDB" id="A0A2D2Q3N8"/>
<proteinExistence type="predicted"/>
<dbReference type="InterPro" id="IPR013321">
    <property type="entry name" value="Arc_rbn_hlx_hlx"/>
</dbReference>
<dbReference type="RefSeq" id="WP_099799473.1">
    <property type="nucleotide sequence ID" value="NZ_CP018092.1"/>
</dbReference>
<dbReference type="OrthoDB" id="514592at2"/>
<dbReference type="KEGG" id="slw:BRW62_10730"/>
<dbReference type="SUPFAM" id="SSF47598">
    <property type="entry name" value="Ribbon-helix-helix"/>
    <property type="match status" value="1"/>
</dbReference>
<evidence type="ECO:0000313" key="1">
    <source>
        <dbReference type="EMBL" id="ATS19134.1"/>
    </source>
</evidence>
<sequence length="107" mass="11852">MEDKQKVTLYLSADVHRQLKIAAVVEQETMSTLAERAIEFLLEHPEVLAEYAEQKHGNVHRVYRCPECASALVLRGGELAALVNQPTVIDDDSLSVPSLPVELVSAR</sequence>
<gene>
    <name evidence="1" type="ORF">BRW62_10730</name>
</gene>
<organism evidence="1 2">
    <name type="scientific">Parathermosynechococcus lividus PCC 6715</name>
    <dbReference type="NCBI Taxonomy" id="1917166"/>
    <lineage>
        <taxon>Bacteria</taxon>
        <taxon>Bacillati</taxon>
        <taxon>Cyanobacteriota</taxon>
        <taxon>Cyanophyceae</taxon>
        <taxon>Acaryochloridales</taxon>
        <taxon>Thermosynechococcaceae</taxon>
        <taxon>Parathermosynechococcus</taxon>
    </lineage>
</organism>
<reference evidence="1 2" key="1">
    <citation type="submission" date="2016-11" db="EMBL/GenBank/DDBJ databases">
        <title>Complete genome sequence of thermophilic cyanobacteria strain Synechococcus sp. PCC6715.</title>
        <authorList>
            <person name="Tang J."/>
            <person name="Daroch M."/>
            <person name="Liang Y."/>
            <person name="Jiang D."/>
            <person name="Shah M."/>
        </authorList>
    </citation>
    <scope>NUCLEOTIDE SEQUENCE [LARGE SCALE GENOMIC DNA]</scope>
    <source>
        <strain evidence="1 2">PCC 6715</strain>
    </source>
</reference>
<name>A0A2D2Q3N8_PARLV</name>
<reference evidence="2" key="2">
    <citation type="journal article" date="2022" name="Front. Microbiol.">
        <title>Comparative Genomic Analysis Revealed Distinct Molecular Components and Organization of CO2-Concentrating Mechanism in Thermophilic Cyanobacteria.</title>
        <authorList>
            <person name="Tang J."/>
            <person name="Zhou H."/>
            <person name="Yao D."/>
            <person name="Riaz S."/>
            <person name="You D."/>
            <person name="Klepacz-Smolka A."/>
            <person name="Daroch M."/>
        </authorList>
    </citation>
    <scope>NUCLEOTIDE SEQUENCE [LARGE SCALE GENOMIC DNA]</scope>
    <source>
        <strain evidence="2">PCC 6715</strain>
    </source>
</reference>
<protein>
    <submittedName>
        <fullName evidence="1">Uncharacterized protein</fullName>
    </submittedName>
</protein>
<evidence type="ECO:0000313" key="2">
    <source>
        <dbReference type="Proteomes" id="UP000231057"/>
    </source>
</evidence>
<dbReference type="InterPro" id="IPR010985">
    <property type="entry name" value="Ribbon_hlx_hlx"/>
</dbReference>
<dbReference type="GO" id="GO:0006355">
    <property type="term" value="P:regulation of DNA-templated transcription"/>
    <property type="evidence" value="ECO:0007669"/>
    <property type="project" value="InterPro"/>
</dbReference>
<accession>A0A2D2Q3N8</accession>